<feature type="region of interest" description="Disordered" evidence="1">
    <location>
        <begin position="1000"/>
        <end position="1035"/>
    </location>
</feature>
<feature type="compositionally biased region" description="Polar residues" evidence="1">
    <location>
        <begin position="895"/>
        <end position="907"/>
    </location>
</feature>
<feature type="compositionally biased region" description="Low complexity" evidence="1">
    <location>
        <begin position="685"/>
        <end position="696"/>
    </location>
</feature>
<feature type="region of interest" description="Disordered" evidence="1">
    <location>
        <begin position="1048"/>
        <end position="1078"/>
    </location>
</feature>
<gene>
    <name evidence="2" type="ORF">HMPREF1541_04075</name>
</gene>
<dbReference type="AlphaFoldDB" id="W2S2E4"/>
<feature type="region of interest" description="Disordered" evidence="1">
    <location>
        <begin position="227"/>
        <end position="254"/>
    </location>
</feature>
<evidence type="ECO:0000313" key="3">
    <source>
        <dbReference type="Proteomes" id="UP000030752"/>
    </source>
</evidence>
<accession>W2S2E4</accession>
<dbReference type="RefSeq" id="XP_008716643.1">
    <property type="nucleotide sequence ID" value="XM_008718421.1"/>
</dbReference>
<dbReference type="OrthoDB" id="5421702at2759"/>
<dbReference type="HOGENOM" id="CLU_277186_0_0_1"/>
<evidence type="ECO:0000256" key="1">
    <source>
        <dbReference type="SAM" id="MobiDB-lite"/>
    </source>
</evidence>
<dbReference type="InParanoid" id="W2S2E4"/>
<feature type="region of interest" description="Disordered" evidence="1">
    <location>
        <begin position="877"/>
        <end position="910"/>
    </location>
</feature>
<reference evidence="2 3" key="1">
    <citation type="submission" date="2013-03" db="EMBL/GenBank/DDBJ databases">
        <title>The Genome Sequence of Phialophora europaea CBS 101466.</title>
        <authorList>
            <consortium name="The Broad Institute Genomics Platform"/>
            <person name="Cuomo C."/>
            <person name="de Hoog S."/>
            <person name="Gorbushina A."/>
            <person name="Walker B."/>
            <person name="Young S.K."/>
            <person name="Zeng Q."/>
            <person name="Gargeya S."/>
            <person name="Fitzgerald M."/>
            <person name="Haas B."/>
            <person name="Abouelleil A."/>
            <person name="Allen A.W."/>
            <person name="Alvarado L."/>
            <person name="Arachchi H.M."/>
            <person name="Berlin A.M."/>
            <person name="Chapman S.B."/>
            <person name="Gainer-Dewar J."/>
            <person name="Goldberg J."/>
            <person name="Griggs A."/>
            <person name="Gujja S."/>
            <person name="Hansen M."/>
            <person name="Howarth C."/>
            <person name="Imamovic A."/>
            <person name="Ireland A."/>
            <person name="Larimer J."/>
            <person name="McCowan C."/>
            <person name="Murphy C."/>
            <person name="Pearson M."/>
            <person name="Poon T.W."/>
            <person name="Priest M."/>
            <person name="Roberts A."/>
            <person name="Saif S."/>
            <person name="Shea T."/>
            <person name="Sisk P."/>
            <person name="Sykes S."/>
            <person name="Wortman J."/>
            <person name="Nusbaum C."/>
            <person name="Birren B."/>
        </authorList>
    </citation>
    <scope>NUCLEOTIDE SEQUENCE [LARGE SCALE GENOMIC DNA]</scope>
    <source>
        <strain evidence="2 3">CBS 101466</strain>
    </source>
</reference>
<name>W2S2E4_CYPE1</name>
<feature type="region of interest" description="Disordered" evidence="1">
    <location>
        <begin position="662"/>
        <end position="697"/>
    </location>
</feature>
<dbReference type="VEuPathDB" id="FungiDB:HMPREF1541_04075"/>
<dbReference type="GeneID" id="19971414"/>
<proteinExistence type="predicted"/>
<protein>
    <submittedName>
        <fullName evidence="2">Uncharacterized protein</fullName>
    </submittedName>
</protein>
<feature type="region of interest" description="Disordered" evidence="1">
    <location>
        <begin position="938"/>
        <end position="972"/>
    </location>
</feature>
<organism evidence="2 3">
    <name type="scientific">Cyphellophora europaea (strain CBS 101466)</name>
    <name type="common">Phialophora europaea</name>
    <dbReference type="NCBI Taxonomy" id="1220924"/>
    <lineage>
        <taxon>Eukaryota</taxon>
        <taxon>Fungi</taxon>
        <taxon>Dikarya</taxon>
        <taxon>Ascomycota</taxon>
        <taxon>Pezizomycotina</taxon>
        <taxon>Eurotiomycetes</taxon>
        <taxon>Chaetothyriomycetidae</taxon>
        <taxon>Chaetothyriales</taxon>
        <taxon>Cyphellophoraceae</taxon>
        <taxon>Cyphellophora</taxon>
    </lineage>
</organism>
<evidence type="ECO:0000313" key="2">
    <source>
        <dbReference type="EMBL" id="ETN42134.1"/>
    </source>
</evidence>
<dbReference type="Proteomes" id="UP000030752">
    <property type="component" value="Unassembled WGS sequence"/>
</dbReference>
<keyword evidence="3" id="KW-1185">Reference proteome</keyword>
<dbReference type="EMBL" id="KB822719">
    <property type="protein sequence ID" value="ETN42134.1"/>
    <property type="molecule type" value="Genomic_DNA"/>
</dbReference>
<dbReference type="eggNOG" id="ENOG502RNVJ">
    <property type="taxonomic scope" value="Eukaryota"/>
</dbReference>
<sequence>MNSTLKAEAVSFHPVSSIQSTLNAEAVPFDPIPKVQSSMKNAATVFVPLPKMKSTLHAEAASFTPTSQSTATVVTNIAKPTFNPEAAAFIPGPYTSIKIDVATSLNDWVFSSDPEAPAFLPAVQAVENPQREQEFDLCGSANPCDSCAIPLPTSNICAEQSFCILNPEADIFAQNRGDTELECSISSFKPEAAAIVPNASNLQSEGFSAGLDLDLDIEAASLTQGASTWAIPSSPPSPAPSTIHPGPEAESAAGNAYIPSPEHEFFGNDGYFPILTPYEFYYYYDAHHLNWLGHPIEEKSFTRPATSLAIIMSKPKLLNRPLEENDNYQLQVLLKSAFRYIDPVVFTGSREILKLGGTKLENAAIGQAQKFYSPCGWWQDDHYGQDEDIPEPDPEDENAYGPEDVVFNGCSNDTDVVMPGQYFLRAHMKFAQEIGEMSVVQKGRREYMREHRGTMIPGSALRNVSNISDLDPFEQPLRDWAYEVEDIDGLGSQNVARELEQIRDGLKIAKPERSFPARVIKSEEESDPQHQAQSVQKVDLKDHELDGHPNGGSGGCAVSNESGVCVLDLVSEETESPSSLEGCLQAEPLTPSKFVDLDAAVVLASTTPIDAGMSAFEPGDEFTELIEDKWFSQDIGTQTRAVFDVGGHATIVSVVEASSNNELTVPNPAEDNDEPASSYEDAVCSSPSPSTASPAEEAWHKGEVTKYATAQRPVSGLWLSTKLNGSSVQGQNEVLVTEPSKTVQKLLPAPSSDCSSTNVICSTSLSDFPLPCGHNLSSTSLPLAPSSLIDPQRLLRRPATLVHTPSTATAMAPSPLILSAQTQSQFDGFSGFHGAALLQLDVSTATAAGSTERQYEYTPTSLQSRHDPTMRLGVVTSGTPEITESPHSDEGESAELSTPTPLASTHNLGIGVRAGHGSQVAALTPHSTPTPAMRALSKIKKRGEQVTKTSTSQDDQRATSPMPVMPSPPVRAPAQLVDSNSAELSFADALNITPPWVAARRADHSRPGQRAPEIPTAAPSTPVRASAQLANNDSPEVSFAEALNITPPQVAARRDARANAANGRASRRDIESSPARGRAARRRYANCLKLRPTTGSVGVTPTTASGIIRRMRDSKPQQEQNDGLITKMWKGFKGVFGKEINVLRY</sequence>